<dbReference type="InterPro" id="IPR050541">
    <property type="entry name" value="LRR_TM_domain-containing"/>
</dbReference>
<dbReference type="PANTHER" id="PTHR24369:SF210">
    <property type="entry name" value="CHAOPTIN-RELATED"/>
    <property type="match status" value="1"/>
</dbReference>
<reference evidence="6" key="1">
    <citation type="submission" date="2016-07" db="EMBL/GenBank/DDBJ databases">
        <authorList>
            <person name="Bretaudeau A."/>
        </authorList>
    </citation>
    <scope>NUCLEOTIDE SEQUENCE</scope>
    <source>
        <strain evidence="6">Rice</strain>
        <tissue evidence="6">Whole body</tissue>
    </source>
</reference>
<dbReference type="SMART" id="SM00369">
    <property type="entry name" value="LRR_TYP"/>
    <property type="match status" value="6"/>
</dbReference>
<evidence type="ECO:0000256" key="5">
    <source>
        <dbReference type="SAM" id="SignalP"/>
    </source>
</evidence>
<dbReference type="InterPro" id="IPR003591">
    <property type="entry name" value="Leu-rich_rpt_typical-subtyp"/>
</dbReference>
<evidence type="ECO:0000313" key="6">
    <source>
        <dbReference type="EMBL" id="SOQ52625.1"/>
    </source>
</evidence>
<proteinExistence type="predicted"/>
<dbReference type="AlphaFoldDB" id="A0A2H1WHS9"/>
<dbReference type="InterPro" id="IPR032675">
    <property type="entry name" value="LRR_dom_sf"/>
</dbReference>
<keyword evidence="2 5" id="KW-0732">Signal</keyword>
<keyword evidence="4" id="KW-0472">Membrane</keyword>
<feature type="transmembrane region" description="Helical" evidence="4">
    <location>
        <begin position="448"/>
        <end position="471"/>
    </location>
</feature>
<dbReference type="SUPFAM" id="SSF52058">
    <property type="entry name" value="L domain-like"/>
    <property type="match status" value="1"/>
</dbReference>
<keyword evidence="1" id="KW-0433">Leucine-rich repeat</keyword>
<evidence type="ECO:0000256" key="4">
    <source>
        <dbReference type="SAM" id="Phobius"/>
    </source>
</evidence>
<dbReference type="PROSITE" id="PS51450">
    <property type="entry name" value="LRR"/>
    <property type="match status" value="1"/>
</dbReference>
<keyword evidence="4" id="KW-1133">Transmembrane helix</keyword>
<evidence type="ECO:0000256" key="2">
    <source>
        <dbReference type="ARBA" id="ARBA00022729"/>
    </source>
</evidence>
<name>A0A2H1WHS9_SPOFR</name>
<feature type="signal peptide" evidence="5">
    <location>
        <begin position="1"/>
        <end position="20"/>
    </location>
</feature>
<keyword evidence="4" id="KW-0812">Transmembrane</keyword>
<sequence>MGVRVLACVILGCLALAVNCDEAINSTAAATTTTITTSKPIPYQDSNICKLCKCEDTKVDCFDQGITTFFTIKEWEDIIDLKPSTVDLSENRFTNITVIADLTIEVLNLSRCNIEYIENASFRDLQEMRVLDLSHNKLTSDKLSPHAFEGRYAPEEFEPLASMRVLNLAYNDLHSLNQDLFEHMPELEELDLSGNPLTTIDHVTLVAIASLPMLKVLRMRSCELDEIPSKFLHTPRYLENLDLSDNKLTAVPQELEEAKDLVYLNINQNPIVAIDVNSDEHPAFPRLRKLKELHMCNMPKLRTIGPMALAGLESVEKLHISFNPSLSYLDPKALARPDDIGETFDWPLVKELYLKSNNLTEVDTRLLSRWDLLEKVDVSDNPFLCDCSTQWMVDVLAPIVDSKGANATLMVCQEPIEMRGHTMKDLHDSHRTMRCVDKYGHRPEKDGAILLGTLIGVLLAVPIMLSLMLLWRRGYFAWLGLRPPADVSRAFYKRAPADDILY</sequence>
<dbReference type="PRINTS" id="PR00019">
    <property type="entry name" value="LEURICHRPT"/>
</dbReference>
<organism evidence="6">
    <name type="scientific">Spodoptera frugiperda</name>
    <name type="common">Fall armyworm</name>
    <dbReference type="NCBI Taxonomy" id="7108"/>
    <lineage>
        <taxon>Eukaryota</taxon>
        <taxon>Metazoa</taxon>
        <taxon>Ecdysozoa</taxon>
        <taxon>Arthropoda</taxon>
        <taxon>Hexapoda</taxon>
        <taxon>Insecta</taxon>
        <taxon>Pterygota</taxon>
        <taxon>Neoptera</taxon>
        <taxon>Endopterygota</taxon>
        <taxon>Lepidoptera</taxon>
        <taxon>Glossata</taxon>
        <taxon>Ditrysia</taxon>
        <taxon>Noctuoidea</taxon>
        <taxon>Noctuidae</taxon>
        <taxon>Amphipyrinae</taxon>
        <taxon>Spodoptera</taxon>
    </lineage>
</organism>
<evidence type="ECO:0000256" key="3">
    <source>
        <dbReference type="ARBA" id="ARBA00022737"/>
    </source>
</evidence>
<protein>
    <submittedName>
        <fullName evidence="6">SFRICE_013882</fullName>
    </submittedName>
</protein>
<keyword evidence="3" id="KW-0677">Repeat</keyword>
<feature type="chain" id="PRO_5013857070" evidence="5">
    <location>
        <begin position="21"/>
        <end position="502"/>
    </location>
</feature>
<dbReference type="InterPro" id="IPR001611">
    <property type="entry name" value="Leu-rich_rpt"/>
</dbReference>
<dbReference type="GO" id="GO:0005886">
    <property type="term" value="C:plasma membrane"/>
    <property type="evidence" value="ECO:0007669"/>
    <property type="project" value="TreeGrafter"/>
</dbReference>
<dbReference type="EMBL" id="ODYU01008753">
    <property type="protein sequence ID" value="SOQ52625.1"/>
    <property type="molecule type" value="Genomic_DNA"/>
</dbReference>
<dbReference type="Gene3D" id="3.80.10.10">
    <property type="entry name" value="Ribonuclease Inhibitor"/>
    <property type="match status" value="2"/>
</dbReference>
<gene>
    <name evidence="6" type="ORF">SFRICE_013882</name>
</gene>
<dbReference type="PANTHER" id="PTHR24369">
    <property type="entry name" value="ANTIGEN BSP, PUTATIVE-RELATED"/>
    <property type="match status" value="1"/>
</dbReference>
<dbReference type="Pfam" id="PF13855">
    <property type="entry name" value="LRR_8"/>
    <property type="match status" value="2"/>
</dbReference>
<accession>A0A2H1WHS9</accession>
<evidence type="ECO:0000256" key="1">
    <source>
        <dbReference type="ARBA" id="ARBA00022614"/>
    </source>
</evidence>